<feature type="domain" description="TonB-dependent receptor-like beta-barrel" evidence="11">
    <location>
        <begin position="392"/>
        <end position="845"/>
    </location>
</feature>
<dbReference type="InterPro" id="IPR039426">
    <property type="entry name" value="TonB-dep_rcpt-like"/>
</dbReference>
<keyword evidence="2 8" id="KW-0813">Transport</keyword>
<evidence type="ECO:0000313" key="14">
    <source>
        <dbReference type="Proteomes" id="UP000732105"/>
    </source>
</evidence>
<accession>A0ABX1WUD4</accession>
<feature type="signal peptide" evidence="10">
    <location>
        <begin position="1"/>
        <end position="20"/>
    </location>
</feature>
<comment type="caution">
    <text evidence="13">The sequence shown here is derived from an EMBL/GenBank/DDBJ whole genome shotgun (WGS) entry which is preliminary data.</text>
</comment>
<evidence type="ECO:0000256" key="10">
    <source>
        <dbReference type="SAM" id="SignalP"/>
    </source>
</evidence>
<evidence type="ECO:0000256" key="8">
    <source>
        <dbReference type="PROSITE-ProRule" id="PRU01360"/>
    </source>
</evidence>
<feature type="domain" description="TonB-dependent receptor plug" evidence="12">
    <location>
        <begin position="115"/>
        <end position="238"/>
    </location>
</feature>
<keyword evidence="5 9" id="KW-0798">TonB box</keyword>
<dbReference type="InterPro" id="IPR037066">
    <property type="entry name" value="Plug_dom_sf"/>
</dbReference>
<dbReference type="InterPro" id="IPR023997">
    <property type="entry name" value="TonB-dep_OMP_SusC/RagA_CS"/>
</dbReference>
<proteinExistence type="inferred from homology"/>
<gene>
    <name evidence="13" type="ORF">ELS83_06910</name>
</gene>
<evidence type="ECO:0000256" key="2">
    <source>
        <dbReference type="ARBA" id="ARBA00022448"/>
    </source>
</evidence>
<evidence type="ECO:0000256" key="5">
    <source>
        <dbReference type="ARBA" id="ARBA00023077"/>
    </source>
</evidence>
<evidence type="ECO:0000259" key="11">
    <source>
        <dbReference type="Pfam" id="PF00593"/>
    </source>
</evidence>
<evidence type="ECO:0000313" key="13">
    <source>
        <dbReference type="EMBL" id="NOU59543.1"/>
    </source>
</evidence>
<dbReference type="RefSeq" id="WP_171594820.1">
    <property type="nucleotide sequence ID" value="NZ_RZNH01000008.1"/>
</dbReference>
<feature type="chain" id="PRO_5047033207" evidence="10">
    <location>
        <begin position="21"/>
        <end position="994"/>
    </location>
</feature>
<keyword evidence="14" id="KW-1185">Reference proteome</keyword>
<evidence type="ECO:0000256" key="9">
    <source>
        <dbReference type="RuleBase" id="RU003357"/>
    </source>
</evidence>
<dbReference type="InterPro" id="IPR008969">
    <property type="entry name" value="CarboxyPept-like_regulatory"/>
</dbReference>
<comment type="similarity">
    <text evidence="8 9">Belongs to the TonB-dependent receptor family.</text>
</comment>
<dbReference type="Proteomes" id="UP000732105">
    <property type="component" value="Unassembled WGS sequence"/>
</dbReference>
<protein>
    <submittedName>
        <fullName evidence="13">TonB-dependent receptor</fullName>
    </submittedName>
</protein>
<dbReference type="NCBIfam" id="TIGR04056">
    <property type="entry name" value="OMP_RagA_SusC"/>
    <property type="match status" value="1"/>
</dbReference>
<evidence type="ECO:0000256" key="7">
    <source>
        <dbReference type="ARBA" id="ARBA00023237"/>
    </source>
</evidence>
<dbReference type="InterPro" id="IPR012910">
    <property type="entry name" value="Plug_dom"/>
</dbReference>
<comment type="subcellular location">
    <subcellularLocation>
        <location evidence="1 8">Cell outer membrane</location>
        <topology evidence="1 8">Multi-pass membrane protein</topology>
    </subcellularLocation>
</comment>
<dbReference type="Pfam" id="PF13715">
    <property type="entry name" value="CarbopepD_reg_2"/>
    <property type="match status" value="1"/>
</dbReference>
<keyword evidence="10" id="KW-0732">Signal</keyword>
<reference evidence="13 14" key="1">
    <citation type="submission" date="2018-12" db="EMBL/GenBank/DDBJ databases">
        <title>Marinifilum JC070 sp. nov., a marine bacterium isolated from Yongle Blue Hole in the South China Sea.</title>
        <authorList>
            <person name="Fu T."/>
        </authorList>
    </citation>
    <scope>NUCLEOTIDE SEQUENCE [LARGE SCALE GENOMIC DNA]</scope>
    <source>
        <strain evidence="13 14">JC070</strain>
    </source>
</reference>
<keyword evidence="6 8" id="KW-0472">Membrane</keyword>
<dbReference type="Gene3D" id="2.40.170.20">
    <property type="entry name" value="TonB-dependent receptor, beta-barrel domain"/>
    <property type="match status" value="1"/>
</dbReference>
<evidence type="ECO:0000259" key="12">
    <source>
        <dbReference type="Pfam" id="PF07715"/>
    </source>
</evidence>
<keyword evidence="3 8" id="KW-1134">Transmembrane beta strand</keyword>
<dbReference type="PROSITE" id="PS52016">
    <property type="entry name" value="TONB_DEPENDENT_REC_3"/>
    <property type="match status" value="1"/>
</dbReference>
<dbReference type="SUPFAM" id="SSF49464">
    <property type="entry name" value="Carboxypeptidase regulatory domain-like"/>
    <property type="match status" value="1"/>
</dbReference>
<keyword evidence="4 8" id="KW-0812">Transmembrane</keyword>
<evidence type="ECO:0000256" key="6">
    <source>
        <dbReference type="ARBA" id="ARBA00023136"/>
    </source>
</evidence>
<evidence type="ECO:0000256" key="4">
    <source>
        <dbReference type="ARBA" id="ARBA00022692"/>
    </source>
</evidence>
<evidence type="ECO:0000256" key="3">
    <source>
        <dbReference type="ARBA" id="ARBA00022452"/>
    </source>
</evidence>
<keyword evidence="7 8" id="KW-0998">Cell outer membrane</keyword>
<dbReference type="Gene3D" id="2.170.130.10">
    <property type="entry name" value="TonB-dependent receptor, plug domain"/>
    <property type="match status" value="1"/>
</dbReference>
<dbReference type="Pfam" id="PF07715">
    <property type="entry name" value="Plug"/>
    <property type="match status" value="1"/>
</dbReference>
<dbReference type="InterPro" id="IPR036942">
    <property type="entry name" value="Beta-barrel_TonB_sf"/>
</dbReference>
<dbReference type="InterPro" id="IPR023996">
    <property type="entry name" value="TonB-dep_OMP_SusC/RagA"/>
</dbReference>
<keyword evidence="13" id="KW-0675">Receptor</keyword>
<dbReference type="InterPro" id="IPR000531">
    <property type="entry name" value="Beta-barrel_TonB"/>
</dbReference>
<dbReference type="EMBL" id="RZNH01000008">
    <property type="protein sequence ID" value="NOU59543.1"/>
    <property type="molecule type" value="Genomic_DNA"/>
</dbReference>
<dbReference type="Pfam" id="PF00593">
    <property type="entry name" value="TonB_dep_Rec_b-barrel"/>
    <property type="match status" value="1"/>
</dbReference>
<sequence length="994" mass="108643">MKRLIFIVCAVLISIQLINAQTKQISGTVTSADDGMGMPGVSVVIKGTTSGTSTDIDGKYALEAQSTDVLVFSFVGMISQEILVGEQTVINVSLETESIGMDEVVVVGYGTVDEKRLVQNVAVIDEETLENLTATSSQELLQGRASGVQMTQSSGVLGAFSVVRVRGVGSLTAGSSPLIVVDGVPMNDGADFNYTNTQGGNTGLNTLIDINPNDIESMNVLKDASATAIYGSRGANGVIIIKTKSGSYNKDATVTVDFYTQWTESTDEISMANADEYRQYLVDIGDAASVDELPQGSFDWPSAVTQTGFSYNADVSVRGGSERIKYYLGVTYSDQEGFVVGNEMQRIGGRLNFEVKAKEYLNVGANLNISQNKIDRVGLENSTFAPMTSAYLQYPWVEPYDENGNYVNTGFIANVIAIEDLDLDDVTSKRSYGNFYAELDVIDGLKLKTDFGFDQLSVEETERSYDINSSGGYGSNRIVEDSKWLTTTTASFDKLFDGTHRITALGGISYEESTLGRTWVEGTNFPSDDLRNVESAAEKTTTSHIRNKWSLFSLFSRVGYSYAGKYTFEGSLRRDGSSRFGPDNKYGTFWSVAGGYTITEEEFMQDLVPGLDFLKLTASYGVSGNDKIGYYPSFFLYTGGNDGNYNGTPGLVPSQAGNAGLKWEENKSLDIGLRSRWLNGKIQFDLTYYRKDISDLLINQPLTYITGYDAVAKNVGEMENSGIEIDINATIIKTPDLEWNANFNMTTVNNEITALPNTGTDVNDDNFIAGTSAQRAVVGRSANEFYLIRYAGINPQTGDAEWLTADGQITTNPTSDDRVYVGSAQPDFFGGFSTTLKYKGFDLSGFFNYSSGNKIMVDGFRFTDRATATFNVRKKVLNYWQQPGDNAYAPSPSSSTAGIFAQRSDLFLFNASYLRMKNLTLGYTIPESTLNSLGGFIKSARFYVTMNNVFTIKSDDLEGIDPEVTDDTNPLAQGETFFTPPQSKSYIFGLRVSF</sequence>
<evidence type="ECO:0000256" key="1">
    <source>
        <dbReference type="ARBA" id="ARBA00004571"/>
    </source>
</evidence>
<dbReference type="SUPFAM" id="SSF56935">
    <property type="entry name" value="Porins"/>
    <property type="match status" value="1"/>
</dbReference>
<organism evidence="13 14">
    <name type="scientific">Marinifilum caeruleilacunae</name>
    <dbReference type="NCBI Taxonomy" id="2499076"/>
    <lineage>
        <taxon>Bacteria</taxon>
        <taxon>Pseudomonadati</taxon>
        <taxon>Bacteroidota</taxon>
        <taxon>Bacteroidia</taxon>
        <taxon>Marinilabiliales</taxon>
        <taxon>Marinifilaceae</taxon>
    </lineage>
</organism>
<dbReference type="NCBIfam" id="TIGR04057">
    <property type="entry name" value="SusC_RagA_signa"/>
    <property type="match status" value="1"/>
</dbReference>
<name>A0ABX1WUD4_9BACT</name>
<dbReference type="Gene3D" id="2.60.40.1120">
    <property type="entry name" value="Carboxypeptidase-like, regulatory domain"/>
    <property type="match status" value="1"/>
</dbReference>